<dbReference type="AlphaFoldDB" id="A0AAN7UHP7"/>
<comment type="caution">
    <text evidence="3">The sequence shown here is derived from an EMBL/GenBank/DDBJ whole genome shotgun (WGS) entry which is preliminary data.</text>
</comment>
<sequence length="510" mass="56100">MPHRVVDFFRSPNDSIHSIKQTVQRHAIPATRGGSRERQRPSRTSSYGSSHDGVVEDDAVAPSIKLPESKSKEHHRLSFPILPLVGHKSQKDLAQNVSASLDWRIESGTAVMYGSPEESTGALVSGQLQLCVKDETFEAESLDAKLEIRVTQKKPFSTHCQDCTTQKTELKSWSFLSEPTVLKRRTHEFPFSVLLEGHLPATTDNHLLSIQYVFTAEAQPRDGGPSLKLHRTIDVRRSLPSPNMPHHSVRIFPPTDITADVHYDPVIHPNATSRFTLRLGGIGKHNANSRSVEYWKLKRLSWKLEEDISTVAPACQKHTPKAASGGNASETGNETKKGITRSDTRVIAHADLHSGWKADYCSAEGTIEAEVDYQTGGFPSRTASCDVRGHDGTQVSHRLVVEMVVSQEYAPLAHMRHVTPTGVARILRMNFAVVITDRPGMGVSWDNEAPPIYQDVPPSPPPYALDTIQDGTVEDLCLSSASSTHSSDSSDLGESHSTRPDLDVSVATRT</sequence>
<dbReference type="EMBL" id="JAWHQM010000006">
    <property type="protein sequence ID" value="KAK5627858.1"/>
    <property type="molecule type" value="Genomic_DNA"/>
</dbReference>
<feature type="region of interest" description="Disordered" evidence="1">
    <location>
        <begin position="22"/>
        <end position="57"/>
    </location>
</feature>
<name>A0AAN7UHP7_9PEZI</name>
<evidence type="ECO:0000256" key="1">
    <source>
        <dbReference type="SAM" id="MobiDB-lite"/>
    </source>
</evidence>
<gene>
    <name evidence="3" type="ORF">RRF57_003573</name>
</gene>
<feature type="compositionally biased region" description="Basic and acidic residues" evidence="1">
    <location>
        <begin position="493"/>
        <end position="502"/>
    </location>
</feature>
<evidence type="ECO:0000313" key="4">
    <source>
        <dbReference type="Proteomes" id="UP001305414"/>
    </source>
</evidence>
<evidence type="ECO:0000313" key="3">
    <source>
        <dbReference type="EMBL" id="KAK5627858.1"/>
    </source>
</evidence>
<protein>
    <recommendedName>
        <fullName evidence="2">LDB19 N-terminal domain-containing protein</fullName>
    </recommendedName>
</protein>
<dbReference type="Pfam" id="PF13002">
    <property type="entry name" value="LDB19"/>
    <property type="match status" value="1"/>
</dbReference>
<feature type="region of interest" description="Disordered" evidence="1">
    <location>
        <begin position="318"/>
        <end position="341"/>
    </location>
</feature>
<accession>A0AAN7UHP7</accession>
<feature type="region of interest" description="Disordered" evidence="1">
    <location>
        <begin position="478"/>
        <end position="510"/>
    </location>
</feature>
<feature type="domain" description="LDB19 N-terminal" evidence="2">
    <location>
        <begin position="145"/>
        <end position="319"/>
    </location>
</feature>
<dbReference type="Proteomes" id="UP001305414">
    <property type="component" value="Unassembled WGS sequence"/>
</dbReference>
<organism evidence="3 4">
    <name type="scientific">Xylaria bambusicola</name>
    <dbReference type="NCBI Taxonomy" id="326684"/>
    <lineage>
        <taxon>Eukaryota</taxon>
        <taxon>Fungi</taxon>
        <taxon>Dikarya</taxon>
        <taxon>Ascomycota</taxon>
        <taxon>Pezizomycotina</taxon>
        <taxon>Sordariomycetes</taxon>
        <taxon>Xylariomycetidae</taxon>
        <taxon>Xylariales</taxon>
        <taxon>Xylariaceae</taxon>
        <taxon>Xylaria</taxon>
    </lineage>
</organism>
<dbReference type="InterPro" id="IPR024391">
    <property type="entry name" value="LDB19_N"/>
</dbReference>
<dbReference type="Gene3D" id="2.60.40.640">
    <property type="match status" value="1"/>
</dbReference>
<keyword evidence="4" id="KW-1185">Reference proteome</keyword>
<dbReference type="InterPro" id="IPR014752">
    <property type="entry name" value="Arrestin-like_C"/>
</dbReference>
<proteinExistence type="predicted"/>
<evidence type="ECO:0000259" key="2">
    <source>
        <dbReference type="Pfam" id="PF13002"/>
    </source>
</evidence>
<reference evidence="3 4" key="1">
    <citation type="submission" date="2023-10" db="EMBL/GenBank/DDBJ databases">
        <title>Draft genome sequence of Xylaria bambusicola isolate GMP-LS, the root and basal stem rot pathogen of sugarcane in Indonesia.</title>
        <authorList>
            <person name="Selvaraj P."/>
            <person name="Muralishankar V."/>
            <person name="Muruganantham S."/>
            <person name="Sp S."/>
            <person name="Haryani S."/>
            <person name="Lau K.J.X."/>
            <person name="Naqvi N.I."/>
        </authorList>
    </citation>
    <scope>NUCLEOTIDE SEQUENCE [LARGE SCALE GENOMIC DNA]</scope>
    <source>
        <strain evidence="3">GMP-LS</strain>
    </source>
</reference>
<feature type="compositionally biased region" description="Low complexity" evidence="1">
    <location>
        <begin position="478"/>
        <end position="492"/>
    </location>
</feature>